<protein>
    <submittedName>
        <fullName evidence="2">Uncharacterized protein</fullName>
    </submittedName>
</protein>
<comment type="caution">
    <text evidence="2">The sequence shown here is derived from an EMBL/GenBank/DDBJ whole genome shotgun (WGS) entry which is preliminary data.</text>
</comment>
<evidence type="ECO:0000256" key="1">
    <source>
        <dbReference type="SAM" id="Phobius"/>
    </source>
</evidence>
<feature type="transmembrane region" description="Helical" evidence="1">
    <location>
        <begin position="20"/>
        <end position="42"/>
    </location>
</feature>
<keyword evidence="1" id="KW-1133">Transmembrane helix</keyword>
<organism evidence="2 3">
    <name type="scientific">Aphanizomenon flos-aquae WA102</name>
    <dbReference type="NCBI Taxonomy" id="1710896"/>
    <lineage>
        <taxon>Bacteria</taxon>
        <taxon>Bacillati</taxon>
        <taxon>Cyanobacteriota</taxon>
        <taxon>Cyanophyceae</taxon>
        <taxon>Nostocales</taxon>
        <taxon>Aphanizomenonaceae</taxon>
        <taxon>Aphanizomenon</taxon>
    </lineage>
</organism>
<sequence>MGTETDGPITKTALLKTTELVAKLTLIVAVPVAVEASIILVLPVAPIMFSTLTSWSVPAVPLVTTPVCFRVIA</sequence>
<accession>A0A1B7X2Y5</accession>
<dbReference type="AlphaFoldDB" id="A0A1B7X2Y5"/>
<reference evidence="2 3" key="1">
    <citation type="submission" date="2015-09" db="EMBL/GenBank/DDBJ databases">
        <title>Aphanizomenon flos-aquae WA102.</title>
        <authorList>
            <person name="Driscoll C."/>
        </authorList>
    </citation>
    <scope>NUCLEOTIDE SEQUENCE [LARGE SCALE GENOMIC DNA]</scope>
    <source>
        <strain evidence="2">WA102</strain>
    </source>
</reference>
<dbReference type="Proteomes" id="UP000092093">
    <property type="component" value="Unassembled WGS sequence"/>
</dbReference>
<dbReference type="EMBL" id="LJOW01000045">
    <property type="protein sequence ID" value="OBQ43712.1"/>
    <property type="molecule type" value="Genomic_DNA"/>
</dbReference>
<proteinExistence type="predicted"/>
<keyword evidence="1" id="KW-0472">Membrane</keyword>
<keyword evidence="1" id="KW-0812">Transmembrane</keyword>
<gene>
    <name evidence="2" type="ORF">AN484_11050</name>
</gene>
<name>A0A1B7X2Y5_APHFL</name>
<evidence type="ECO:0000313" key="2">
    <source>
        <dbReference type="EMBL" id="OBQ43712.1"/>
    </source>
</evidence>
<evidence type="ECO:0000313" key="3">
    <source>
        <dbReference type="Proteomes" id="UP000092093"/>
    </source>
</evidence>